<evidence type="ECO:0000313" key="5">
    <source>
        <dbReference type="EMBL" id="NDV62202.1"/>
    </source>
</evidence>
<keyword evidence="2" id="KW-0238">DNA-binding</keyword>
<dbReference type="EMBL" id="JAAGNX010000002">
    <property type="protein sequence ID" value="NDV62202.1"/>
    <property type="molecule type" value="Genomic_DNA"/>
</dbReference>
<keyword evidence="3" id="KW-0804">Transcription</keyword>
<dbReference type="SUPFAM" id="SSF48008">
    <property type="entry name" value="GntR ligand-binding domain-like"/>
    <property type="match status" value="1"/>
</dbReference>
<dbReference type="SUPFAM" id="SSF46785">
    <property type="entry name" value="Winged helix' DNA-binding domain"/>
    <property type="match status" value="1"/>
</dbReference>
<feature type="domain" description="HTH gntR-type" evidence="4">
    <location>
        <begin position="19"/>
        <end position="86"/>
    </location>
</feature>
<accession>A0A6B2M1H7</accession>
<dbReference type="InterPro" id="IPR011711">
    <property type="entry name" value="GntR_C"/>
</dbReference>
<dbReference type="Gene3D" id="1.10.10.10">
    <property type="entry name" value="Winged helix-like DNA-binding domain superfamily/Winged helix DNA-binding domain"/>
    <property type="match status" value="1"/>
</dbReference>
<dbReference type="GO" id="GO:0003700">
    <property type="term" value="F:DNA-binding transcription factor activity"/>
    <property type="evidence" value="ECO:0007669"/>
    <property type="project" value="InterPro"/>
</dbReference>
<organism evidence="5 6">
    <name type="scientific">Oceanipulchritudo coccoides</name>
    <dbReference type="NCBI Taxonomy" id="2706888"/>
    <lineage>
        <taxon>Bacteria</taxon>
        <taxon>Pseudomonadati</taxon>
        <taxon>Verrucomicrobiota</taxon>
        <taxon>Opitutia</taxon>
        <taxon>Puniceicoccales</taxon>
        <taxon>Oceanipulchritudinaceae</taxon>
        <taxon>Oceanipulchritudo</taxon>
    </lineage>
</organism>
<dbReference type="PROSITE" id="PS50949">
    <property type="entry name" value="HTH_GNTR"/>
    <property type="match status" value="1"/>
</dbReference>
<evidence type="ECO:0000313" key="6">
    <source>
        <dbReference type="Proteomes" id="UP000478417"/>
    </source>
</evidence>
<reference evidence="5 6" key="1">
    <citation type="submission" date="2020-02" db="EMBL/GenBank/DDBJ databases">
        <title>Albibacoteraceae fam. nov., the first described family within the subdivision 4 Verrucomicrobia.</title>
        <authorList>
            <person name="Xi F."/>
        </authorList>
    </citation>
    <scope>NUCLEOTIDE SEQUENCE [LARGE SCALE GENOMIC DNA]</scope>
    <source>
        <strain evidence="5 6">CK1056</strain>
    </source>
</reference>
<evidence type="ECO:0000256" key="1">
    <source>
        <dbReference type="ARBA" id="ARBA00023015"/>
    </source>
</evidence>
<keyword evidence="1" id="KW-0805">Transcription regulation</keyword>
<dbReference type="InterPro" id="IPR000524">
    <property type="entry name" value="Tscrpt_reg_HTH_GntR"/>
</dbReference>
<keyword evidence="6" id="KW-1185">Reference proteome</keyword>
<dbReference type="Pfam" id="PF07729">
    <property type="entry name" value="FCD"/>
    <property type="match status" value="1"/>
</dbReference>
<dbReference type="RefSeq" id="WP_163963894.1">
    <property type="nucleotide sequence ID" value="NZ_JAAGNX010000002.1"/>
</dbReference>
<evidence type="ECO:0000256" key="3">
    <source>
        <dbReference type="ARBA" id="ARBA00023163"/>
    </source>
</evidence>
<dbReference type="PANTHER" id="PTHR43537:SF45">
    <property type="entry name" value="GNTR FAMILY REGULATORY PROTEIN"/>
    <property type="match status" value="1"/>
</dbReference>
<gene>
    <name evidence="5" type="ORF">G0Q06_07060</name>
</gene>
<comment type="caution">
    <text evidence="5">The sequence shown here is derived from an EMBL/GenBank/DDBJ whole genome shotgun (WGS) entry which is preliminary data.</text>
</comment>
<name>A0A6B2M1H7_9BACT</name>
<dbReference type="InterPro" id="IPR036390">
    <property type="entry name" value="WH_DNA-bd_sf"/>
</dbReference>
<evidence type="ECO:0000259" key="4">
    <source>
        <dbReference type="PROSITE" id="PS50949"/>
    </source>
</evidence>
<dbReference type="Pfam" id="PF00392">
    <property type="entry name" value="GntR"/>
    <property type="match status" value="1"/>
</dbReference>
<dbReference type="InterPro" id="IPR008920">
    <property type="entry name" value="TF_FadR/GntR_C"/>
</dbReference>
<dbReference type="Gene3D" id="1.20.120.530">
    <property type="entry name" value="GntR ligand-binding domain-like"/>
    <property type="match status" value="1"/>
</dbReference>
<dbReference type="SMART" id="SM00895">
    <property type="entry name" value="FCD"/>
    <property type="match status" value="1"/>
</dbReference>
<protein>
    <submittedName>
        <fullName evidence="5">GntR family transcriptional regulator</fullName>
    </submittedName>
</protein>
<dbReference type="Proteomes" id="UP000478417">
    <property type="component" value="Unassembled WGS sequence"/>
</dbReference>
<evidence type="ECO:0000256" key="2">
    <source>
        <dbReference type="ARBA" id="ARBA00023125"/>
    </source>
</evidence>
<dbReference type="AlphaFoldDB" id="A0A6B2M1H7"/>
<sequence length="232" mass="25938">MHQRKPSLIEIPEDMPGSRNLRDQIYGQIKRRILSGRIAPGEHLREKALCEELEVSRTPLREALNRLGNEDLVIFRPHCGYLAAPISAEEARRLQELRRIVESKVAALAAVKASEEDIKLFRAAAEMPEIKAGDDASFVAFCQANARFHLLLAQCVDNHFLEQIVMSSLDQYQRPAYLGIGRVTDHKKPSKCHHDIVDAIEARDPTKAEVVMCGHVIGGSERIIAALIEAGY</sequence>
<dbReference type="PANTHER" id="PTHR43537">
    <property type="entry name" value="TRANSCRIPTIONAL REGULATOR, GNTR FAMILY"/>
    <property type="match status" value="1"/>
</dbReference>
<proteinExistence type="predicted"/>
<dbReference type="InterPro" id="IPR036388">
    <property type="entry name" value="WH-like_DNA-bd_sf"/>
</dbReference>
<dbReference type="GO" id="GO:0003677">
    <property type="term" value="F:DNA binding"/>
    <property type="evidence" value="ECO:0007669"/>
    <property type="project" value="UniProtKB-KW"/>
</dbReference>
<dbReference type="CDD" id="cd07377">
    <property type="entry name" value="WHTH_GntR"/>
    <property type="match status" value="1"/>
</dbReference>
<dbReference type="SMART" id="SM00345">
    <property type="entry name" value="HTH_GNTR"/>
    <property type="match status" value="1"/>
</dbReference>